<name>D3BPZ8_HETP5</name>
<dbReference type="PANTHER" id="PTHR31318:SF1">
    <property type="entry name" value="POLYMORPHIC MEMBRANE PROTEIN REPEAT-CONTAINING PROTEIN-RELATED"/>
    <property type="match status" value="1"/>
</dbReference>
<keyword evidence="2" id="KW-1133">Transmembrane helix</keyword>
<organism evidence="4 5">
    <name type="scientific">Heterostelium pallidum (strain ATCC 26659 / Pp 5 / PN500)</name>
    <name type="common">Cellular slime mold</name>
    <name type="synonym">Polysphondylium pallidum</name>
    <dbReference type="NCBI Taxonomy" id="670386"/>
    <lineage>
        <taxon>Eukaryota</taxon>
        <taxon>Amoebozoa</taxon>
        <taxon>Evosea</taxon>
        <taxon>Eumycetozoa</taxon>
        <taxon>Dictyostelia</taxon>
        <taxon>Acytosteliales</taxon>
        <taxon>Acytosteliaceae</taxon>
        <taxon>Heterostelium</taxon>
    </lineage>
</organism>
<dbReference type="PANTHER" id="PTHR31318">
    <property type="entry name" value="EXPRESSED PROTEIN-RELATED"/>
    <property type="match status" value="1"/>
</dbReference>
<feature type="transmembrane region" description="Helical" evidence="2">
    <location>
        <begin position="475"/>
        <end position="497"/>
    </location>
</feature>
<reference evidence="4 5" key="1">
    <citation type="journal article" date="2011" name="Genome Res.">
        <title>Phylogeny-wide analysis of social amoeba genomes highlights ancient origins for complex intercellular communication.</title>
        <authorList>
            <person name="Heidel A.J."/>
            <person name="Lawal H.M."/>
            <person name="Felder M."/>
            <person name="Schilde C."/>
            <person name="Helps N.R."/>
            <person name="Tunggal B."/>
            <person name="Rivero F."/>
            <person name="John U."/>
            <person name="Schleicher M."/>
            <person name="Eichinger L."/>
            <person name="Platzer M."/>
            <person name="Noegel A.A."/>
            <person name="Schaap P."/>
            <person name="Gloeckner G."/>
        </authorList>
    </citation>
    <scope>NUCLEOTIDE SEQUENCE [LARGE SCALE GENOMIC DNA]</scope>
    <source>
        <strain evidence="5">ATCC 26659 / Pp 5 / PN500</strain>
    </source>
</reference>
<dbReference type="OMA" id="LYKRHHN"/>
<keyword evidence="2" id="KW-0472">Membrane</keyword>
<dbReference type="EMBL" id="ADBJ01000047">
    <property type="protein sequence ID" value="EFA76549.1"/>
    <property type="molecule type" value="Genomic_DNA"/>
</dbReference>
<dbReference type="CDD" id="cd12087">
    <property type="entry name" value="TM_EGFR-like"/>
    <property type="match status" value="1"/>
</dbReference>
<sequence length="510" mass="54489">MKFIYLIYILFVVFGICKSSQLYVDSGIKANTMPCGDTPQNACLDIVTALSVYTNANSTDALTLLLASGTYSGVNNTDISLVNITLTITSANTNSIATIDMKGEAGFIIIGDTVNATNVNLTVSYLSLANGLGGVVNINVTNVNVNVVLDNVAATNNHNYNGGVFNVLTGGDARFSVSVAISNSVLNNNTATNSGAVYYTQSYGSLTVTNSVMNNNIALSTGILYLIFSDISINNLTMSGNKANSTLFALANALDTANINSLTYTNNKLSSNGGSHIKVLDTDIVITNSVFSDNNGGSVIQLKLSDINDDTLTINNCSFTQNSSPTIGVLYLDNNANLNMTNSVFTNNFANGSGGSIYEKLANFARVTNTIFNNSNIGIGEFGSTVYSYYTDDIYTNVTFITKSTVSTPFYCHRSRMTFNNITTNSKSLLSCANEELCIISGNEDIKCSGKDSPSSEASSENEPKKKDGLTNGQIAGIVIGVILGVAFVILIIYILYKRHHNRHKYTSYH</sequence>
<evidence type="ECO:0000256" key="1">
    <source>
        <dbReference type="SAM" id="MobiDB-lite"/>
    </source>
</evidence>
<keyword evidence="3" id="KW-0732">Signal</keyword>
<evidence type="ECO:0000313" key="4">
    <source>
        <dbReference type="EMBL" id="EFA76549.1"/>
    </source>
</evidence>
<accession>D3BPZ8</accession>
<evidence type="ECO:0000256" key="2">
    <source>
        <dbReference type="SAM" id="Phobius"/>
    </source>
</evidence>
<evidence type="ECO:0000313" key="5">
    <source>
        <dbReference type="Proteomes" id="UP000001396"/>
    </source>
</evidence>
<dbReference type="AlphaFoldDB" id="D3BPZ8"/>
<feature type="compositionally biased region" description="Low complexity" evidence="1">
    <location>
        <begin position="451"/>
        <end position="461"/>
    </location>
</feature>
<dbReference type="SUPFAM" id="SSF51126">
    <property type="entry name" value="Pectin lyase-like"/>
    <property type="match status" value="1"/>
</dbReference>
<feature type="chain" id="PRO_5003042413" evidence="3">
    <location>
        <begin position="20"/>
        <end position="510"/>
    </location>
</feature>
<dbReference type="FunCoup" id="D3BPZ8">
    <property type="interactions" value="10"/>
</dbReference>
<proteinExistence type="predicted"/>
<dbReference type="RefSeq" id="XP_020428681.1">
    <property type="nucleotide sequence ID" value="XM_020581096.1"/>
</dbReference>
<feature type="signal peptide" evidence="3">
    <location>
        <begin position="1"/>
        <end position="19"/>
    </location>
</feature>
<dbReference type="InterPro" id="IPR011050">
    <property type="entry name" value="Pectin_lyase_fold/virulence"/>
</dbReference>
<comment type="caution">
    <text evidence="4">The sequence shown here is derived from an EMBL/GenBank/DDBJ whole genome shotgun (WGS) entry which is preliminary data.</text>
</comment>
<gene>
    <name evidence="4" type="ORF">PPL_10318</name>
</gene>
<keyword evidence="5" id="KW-1185">Reference proteome</keyword>
<protein>
    <submittedName>
        <fullName evidence="4">Uncharacterized protein</fullName>
    </submittedName>
</protein>
<dbReference type="Proteomes" id="UP000001396">
    <property type="component" value="Unassembled WGS sequence"/>
</dbReference>
<dbReference type="GeneID" id="31365789"/>
<feature type="region of interest" description="Disordered" evidence="1">
    <location>
        <begin position="447"/>
        <end position="467"/>
    </location>
</feature>
<keyword evidence="2" id="KW-0812">Transmembrane</keyword>
<evidence type="ECO:0000256" key="3">
    <source>
        <dbReference type="SAM" id="SignalP"/>
    </source>
</evidence>
<dbReference type="InParanoid" id="D3BPZ8"/>